<reference evidence="2 3" key="1">
    <citation type="submission" date="2020-01" db="EMBL/GenBank/DDBJ databases">
        <title>Insect and environment-associated Actinomycetes.</title>
        <authorList>
            <person name="Currrie C."/>
            <person name="Chevrette M."/>
            <person name="Carlson C."/>
            <person name="Stubbendieck R."/>
            <person name="Wendt-Pienkowski E."/>
        </authorList>
    </citation>
    <scope>NUCLEOTIDE SEQUENCE [LARGE SCALE GENOMIC DNA]</scope>
    <source>
        <strain evidence="2 3">SID8386</strain>
    </source>
</reference>
<organism evidence="2 3">
    <name type="scientific">Amycolatopsis rubida</name>
    <dbReference type="NCBI Taxonomy" id="112413"/>
    <lineage>
        <taxon>Bacteria</taxon>
        <taxon>Bacillati</taxon>
        <taxon>Actinomycetota</taxon>
        <taxon>Actinomycetes</taxon>
        <taxon>Pseudonocardiales</taxon>
        <taxon>Pseudonocardiaceae</taxon>
        <taxon>Amycolatopsis</taxon>
    </lineage>
</organism>
<dbReference type="Proteomes" id="UP000470404">
    <property type="component" value="Unassembled WGS sequence"/>
</dbReference>
<dbReference type="EMBL" id="JAAGNC010000189">
    <property type="protein sequence ID" value="NEC61114.1"/>
    <property type="molecule type" value="Genomic_DNA"/>
</dbReference>
<comment type="caution">
    <text evidence="2">The sequence shown here is derived from an EMBL/GenBank/DDBJ whole genome shotgun (WGS) entry which is preliminary data.</text>
</comment>
<keyword evidence="3" id="KW-1185">Reference proteome</keyword>
<gene>
    <name evidence="2" type="ORF">G3I59_37345</name>
</gene>
<proteinExistence type="predicted"/>
<dbReference type="Pfam" id="PF02627">
    <property type="entry name" value="CMD"/>
    <property type="match status" value="1"/>
</dbReference>
<name>A0ABX0BZV3_9PSEU</name>
<protein>
    <recommendedName>
        <fullName evidence="1">Carboxymuconolactone decarboxylase-like domain-containing protein</fullName>
    </recommendedName>
</protein>
<dbReference type="SUPFAM" id="SSF69118">
    <property type="entry name" value="AhpD-like"/>
    <property type="match status" value="1"/>
</dbReference>
<feature type="domain" description="Carboxymuconolactone decarboxylase-like" evidence="1">
    <location>
        <begin position="19"/>
        <end position="84"/>
    </location>
</feature>
<sequence>MAELLAHPPTECLRKEAADAGATFRRLRDELLAAGPLDRATCELIVIAGLATAGFEDSFKIHSQRLLDMGVPLAALKHAVMVNLGASSAIFQVARALQWIDELAAKQPS</sequence>
<accession>A0ABX0BZV3</accession>
<dbReference type="Gene3D" id="1.20.1290.10">
    <property type="entry name" value="AhpD-like"/>
    <property type="match status" value="1"/>
</dbReference>
<evidence type="ECO:0000259" key="1">
    <source>
        <dbReference type="Pfam" id="PF02627"/>
    </source>
</evidence>
<dbReference type="RefSeq" id="WP_067587579.1">
    <property type="nucleotide sequence ID" value="NZ_JAAGNC010000189.1"/>
</dbReference>
<dbReference type="InterPro" id="IPR003779">
    <property type="entry name" value="CMD-like"/>
</dbReference>
<evidence type="ECO:0000313" key="2">
    <source>
        <dbReference type="EMBL" id="NEC61114.1"/>
    </source>
</evidence>
<dbReference type="InterPro" id="IPR029032">
    <property type="entry name" value="AhpD-like"/>
</dbReference>
<evidence type="ECO:0000313" key="3">
    <source>
        <dbReference type="Proteomes" id="UP000470404"/>
    </source>
</evidence>